<evidence type="ECO:0000313" key="8">
    <source>
        <dbReference type="EMBL" id="MFI5680261.1"/>
    </source>
</evidence>
<evidence type="ECO:0000256" key="2">
    <source>
        <dbReference type="ARBA" id="ARBA00022603"/>
    </source>
</evidence>
<dbReference type="Gene3D" id="3.40.50.150">
    <property type="entry name" value="Vaccinia Virus protein VP39"/>
    <property type="match status" value="1"/>
</dbReference>
<dbReference type="Pfam" id="PF05175">
    <property type="entry name" value="MTS"/>
    <property type="match status" value="1"/>
</dbReference>
<feature type="domain" description="Methyltransferase small" evidence="6">
    <location>
        <begin position="121"/>
        <end position="204"/>
    </location>
</feature>
<dbReference type="CDD" id="cd02440">
    <property type="entry name" value="AdoMet_MTases"/>
    <property type="match status" value="1"/>
</dbReference>
<dbReference type="InterPro" id="IPR002052">
    <property type="entry name" value="DNA_methylase_N6_adenine_CS"/>
</dbReference>
<proteinExistence type="predicted"/>
<dbReference type="RefSeq" id="WP_398660705.1">
    <property type="nucleotide sequence ID" value="NZ_JBITDC010000019.1"/>
</dbReference>
<feature type="domain" description="Release factor glutamine methyltransferase N-terminal" evidence="7">
    <location>
        <begin position="14"/>
        <end position="80"/>
    </location>
</feature>
<keyword evidence="2 8" id="KW-0489">Methyltransferase</keyword>
<dbReference type="Gene3D" id="1.10.8.10">
    <property type="entry name" value="DNA helicase RuvA subunit, C-terminal domain"/>
    <property type="match status" value="1"/>
</dbReference>
<dbReference type="InterPro" id="IPR007848">
    <property type="entry name" value="Small_mtfrase_dom"/>
</dbReference>
<evidence type="ECO:0000313" key="9">
    <source>
        <dbReference type="Proteomes" id="UP001612415"/>
    </source>
</evidence>
<dbReference type="PANTHER" id="PTHR18895">
    <property type="entry name" value="HEMK METHYLTRANSFERASE"/>
    <property type="match status" value="1"/>
</dbReference>
<protein>
    <recommendedName>
        <fullName evidence="1">peptide chain release factor N(5)-glutamine methyltransferase</fullName>
        <ecNumber evidence="1">2.1.1.297</ecNumber>
    </recommendedName>
</protein>
<evidence type="ECO:0000259" key="6">
    <source>
        <dbReference type="Pfam" id="PF05175"/>
    </source>
</evidence>
<dbReference type="PROSITE" id="PS00092">
    <property type="entry name" value="N6_MTASE"/>
    <property type="match status" value="1"/>
</dbReference>
<dbReference type="InterPro" id="IPR050320">
    <property type="entry name" value="N5-glutamine_MTase"/>
</dbReference>
<dbReference type="Proteomes" id="UP001612415">
    <property type="component" value="Unassembled WGS sequence"/>
</dbReference>
<dbReference type="GO" id="GO:0032259">
    <property type="term" value="P:methylation"/>
    <property type="evidence" value="ECO:0007669"/>
    <property type="project" value="UniProtKB-KW"/>
</dbReference>
<dbReference type="NCBIfam" id="TIGR00536">
    <property type="entry name" value="hemK_fam"/>
    <property type="match status" value="1"/>
</dbReference>
<accession>A0ABW7YCY3</accession>
<dbReference type="InterPro" id="IPR029063">
    <property type="entry name" value="SAM-dependent_MTases_sf"/>
</dbReference>
<dbReference type="Pfam" id="PF17827">
    <property type="entry name" value="PrmC_N"/>
    <property type="match status" value="1"/>
</dbReference>
<dbReference type="PANTHER" id="PTHR18895:SF74">
    <property type="entry name" value="MTRF1L RELEASE FACTOR GLUTAMINE METHYLTRANSFERASE"/>
    <property type="match status" value="1"/>
</dbReference>
<dbReference type="InterPro" id="IPR040758">
    <property type="entry name" value="PrmC_N"/>
</dbReference>
<name>A0ABW7YCY3_STRCE</name>
<dbReference type="GO" id="GO:0008168">
    <property type="term" value="F:methyltransferase activity"/>
    <property type="evidence" value="ECO:0007669"/>
    <property type="project" value="UniProtKB-KW"/>
</dbReference>
<evidence type="ECO:0000256" key="4">
    <source>
        <dbReference type="ARBA" id="ARBA00022691"/>
    </source>
</evidence>
<evidence type="ECO:0000256" key="5">
    <source>
        <dbReference type="ARBA" id="ARBA00048391"/>
    </source>
</evidence>
<comment type="catalytic activity">
    <reaction evidence="5">
        <text>L-glutaminyl-[peptide chain release factor] + S-adenosyl-L-methionine = N(5)-methyl-L-glutaminyl-[peptide chain release factor] + S-adenosyl-L-homocysteine + H(+)</text>
        <dbReference type="Rhea" id="RHEA:42896"/>
        <dbReference type="Rhea" id="RHEA-COMP:10271"/>
        <dbReference type="Rhea" id="RHEA-COMP:10272"/>
        <dbReference type="ChEBI" id="CHEBI:15378"/>
        <dbReference type="ChEBI" id="CHEBI:30011"/>
        <dbReference type="ChEBI" id="CHEBI:57856"/>
        <dbReference type="ChEBI" id="CHEBI:59789"/>
        <dbReference type="ChEBI" id="CHEBI:61891"/>
        <dbReference type="EC" id="2.1.1.297"/>
    </reaction>
</comment>
<evidence type="ECO:0000256" key="3">
    <source>
        <dbReference type="ARBA" id="ARBA00022679"/>
    </source>
</evidence>
<keyword evidence="4" id="KW-0949">S-adenosyl-L-methionine</keyword>
<comment type="caution">
    <text evidence="8">The sequence shown here is derived from an EMBL/GenBank/DDBJ whole genome shotgun (WGS) entry which is preliminary data.</text>
</comment>
<gene>
    <name evidence="8" type="ORF">ACIA8P_37600</name>
</gene>
<dbReference type="SUPFAM" id="SSF53335">
    <property type="entry name" value="S-adenosyl-L-methionine-dependent methyltransferases"/>
    <property type="match status" value="1"/>
</dbReference>
<keyword evidence="3" id="KW-0808">Transferase</keyword>
<evidence type="ECO:0000259" key="7">
    <source>
        <dbReference type="Pfam" id="PF17827"/>
    </source>
</evidence>
<organism evidence="8 9">
    <name type="scientific">Streptomyces cellulosae</name>
    <dbReference type="NCBI Taxonomy" id="1968"/>
    <lineage>
        <taxon>Bacteria</taxon>
        <taxon>Bacillati</taxon>
        <taxon>Actinomycetota</taxon>
        <taxon>Actinomycetes</taxon>
        <taxon>Kitasatosporales</taxon>
        <taxon>Streptomycetaceae</taxon>
        <taxon>Streptomyces</taxon>
    </lineage>
</organism>
<sequence>MTANWGEPTLGVVLTDAEKTLTEAGAWQPRGDAEKLAAHVLGCTVEQLSPDATLGLEDLARLRELVARRADRTPVEYLTGCAVLGGVEVAVGPGVFVPRKHTEPLLAWGLDVVREVSDPLAVDLCTGSAAIALAVAHARPDATVHAIELDPVALSWARRNVARQAELGDTPIILHAGDVTDPAMFADLDGTVDLLLANPPFVVDGVVLPPEWQEHQPWPALFGGQDGLVVIRAVVAAATRLLRAGGGVAIEHDDEQAEVVMSLLREQDTFTDISYGVDHWGTPRYTTARRK</sequence>
<dbReference type="EC" id="2.1.1.297" evidence="1"/>
<reference evidence="8 9" key="1">
    <citation type="submission" date="2024-10" db="EMBL/GenBank/DDBJ databases">
        <title>The Natural Products Discovery Center: Release of the First 8490 Sequenced Strains for Exploring Actinobacteria Biosynthetic Diversity.</title>
        <authorList>
            <person name="Kalkreuter E."/>
            <person name="Kautsar S.A."/>
            <person name="Yang D."/>
            <person name="Bader C.D."/>
            <person name="Teijaro C.N."/>
            <person name="Fluegel L."/>
            <person name="Davis C.M."/>
            <person name="Simpson J.R."/>
            <person name="Lauterbach L."/>
            <person name="Steele A.D."/>
            <person name="Gui C."/>
            <person name="Meng S."/>
            <person name="Li G."/>
            <person name="Viehrig K."/>
            <person name="Ye F."/>
            <person name="Su P."/>
            <person name="Kiefer A.F."/>
            <person name="Nichols A."/>
            <person name="Cepeda A.J."/>
            <person name="Yan W."/>
            <person name="Fan B."/>
            <person name="Jiang Y."/>
            <person name="Adhikari A."/>
            <person name="Zheng C.-J."/>
            <person name="Schuster L."/>
            <person name="Cowan T.M."/>
            <person name="Smanski M.J."/>
            <person name="Chevrette M.G."/>
            <person name="De Carvalho L.P.S."/>
            <person name="Shen B."/>
        </authorList>
    </citation>
    <scope>NUCLEOTIDE SEQUENCE [LARGE SCALE GENOMIC DNA]</scope>
    <source>
        <strain evidence="8 9">NPDC051599</strain>
    </source>
</reference>
<evidence type="ECO:0000256" key="1">
    <source>
        <dbReference type="ARBA" id="ARBA00012771"/>
    </source>
</evidence>
<dbReference type="EMBL" id="JBITDC010000019">
    <property type="protein sequence ID" value="MFI5680261.1"/>
    <property type="molecule type" value="Genomic_DNA"/>
</dbReference>
<keyword evidence="9" id="KW-1185">Reference proteome</keyword>
<dbReference type="InterPro" id="IPR004556">
    <property type="entry name" value="HemK-like"/>
</dbReference>